<dbReference type="InterPro" id="IPR036965">
    <property type="entry name" value="Terpene_synth_N_sf"/>
</dbReference>
<dbReference type="GO" id="GO:0000287">
    <property type="term" value="F:magnesium ion binding"/>
    <property type="evidence" value="ECO:0007669"/>
    <property type="project" value="InterPro"/>
</dbReference>
<dbReference type="GO" id="GO:0016102">
    <property type="term" value="P:diterpenoid biosynthetic process"/>
    <property type="evidence" value="ECO:0007669"/>
    <property type="project" value="InterPro"/>
</dbReference>
<dbReference type="OrthoDB" id="1936865at2759"/>
<dbReference type="InterPro" id="IPR008949">
    <property type="entry name" value="Isoprenoid_synthase_dom_sf"/>
</dbReference>
<dbReference type="InterPro" id="IPR001906">
    <property type="entry name" value="Terpene_synth_N"/>
</dbReference>
<dbReference type="EMBL" id="CM017326">
    <property type="protein sequence ID" value="KAE8077319.1"/>
    <property type="molecule type" value="Genomic_DNA"/>
</dbReference>
<evidence type="ECO:0000259" key="5">
    <source>
        <dbReference type="Pfam" id="PF01397"/>
    </source>
</evidence>
<dbReference type="SUPFAM" id="SSF48239">
    <property type="entry name" value="Terpenoid cyclases/Protein prenyltransferases"/>
    <property type="match status" value="1"/>
</dbReference>
<dbReference type="InterPro" id="IPR034741">
    <property type="entry name" value="Terpene_cyclase-like_1_C"/>
</dbReference>
<keyword evidence="8" id="KW-1185">Reference proteome</keyword>
<dbReference type="SFLD" id="SFLDG01604">
    <property type="entry name" value="Terpene_Cyclase_Like_1_C_Termi"/>
    <property type="match status" value="1"/>
</dbReference>
<evidence type="ECO:0000313" key="7">
    <source>
        <dbReference type="EMBL" id="KAE8077319.1"/>
    </source>
</evidence>
<dbReference type="PANTHER" id="PTHR31225">
    <property type="entry name" value="OS04G0344100 PROTEIN-RELATED"/>
    <property type="match status" value="1"/>
</dbReference>
<feature type="domain" description="Terpene synthase N-terminal" evidence="5">
    <location>
        <begin position="59"/>
        <end position="235"/>
    </location>
</feature>
<dbReference type="Pfam" id="PF01397">
    <property type="entry name" value="Terpene_synth"/>
    <property type="match status" value="1"/>
</dbReference>
<dbReference type="Gene3D" id="1.10.600.10">
    <property type="entry name" value="Farnesyl Diphosphate Synthase"/>
    <property type="match status" value="1"/>
</dbReference>
<dbReference type="InterPro" id="IPR008930">
    <property type="entry name" value="Terpenoid_cyclase/PrenylTrfase"/>
</dbReference>
<dbReference type="AlphaFoldDB" id="A0A5N6RER1"/>
<evidence type="ECO:0000256" key="1">
    <source>
        <dbReference type="ARBA" id="ARBA00001946"/>
    </source>
</evidence>
<dbReference type="Pfam" id="PF03936">
    <property type="entry name" value="Terpene_synth_C"/>
    <property type="match status" value="1"/>
</dbReference>
<feature type="domain" description="Terpene synthase metal-binding" evidence="6">
    <location>
        <begin position="294"/>
        <end position="531"/>
    </location>
</feature>
<evidence type="ECO:0000313" key="8">
    <source>
        <dbReference type="Proteomes" id="UP000327013"/>
    </source>
</evidence>
<dbReference type="SUPFAM" id="SSF48576">
    <property type="entry name" value="Terpenoid synthases"/>
    <property type="match status" value="1"/>
</dbReference>
<dbReference type="SFLD" id="SFLDG01014">
    <property type="entry name" value="Terpene_Cyclase_Like_1_N-term"/>
    <property type="match status" value="1"/>
</dbReference>
<dbReference type="SFLD" id="SFLDG01019">
    <property type="entry name" value="Terpene_Cyclase_Like_1_C_Termi"/>
    <property type="match status" value="1"/>
</dbReference>
<organism evidence="7 8">
    <name type="scientific">Carpinus fangiana</name>
    <dbReference type="NCBI Taxonomy" id="176857"/>
    <lineage>
        <taxon>Eukaryota</taxon>
        <taxon>Viridiplantae</taxon>
        <taxon>Streptophyta</taxon>
        <taxon>Embryophyta</taxon>
        <taxon>Tracheophyta</taxon>
        <taxon>Spermatophyta</taxon>
        <taxon>Magnoliopsida</taxon>
        <taxon>eudicotyledons</taxon>
        <taxon>Gunneridae</taxon>
        <taxon>Pentapetalae</taxon>
        <taxon>rosids</taxon>
        <taxon>fabids</taxon>
        <taxon>Fagales</taxon>
        <taxon>Betulaceae</taxon>
        <taxon>Carpinus</taxon>
    </lineage>
</organism>
<evidence type="ECO:0000259" key="6">
    <source>
        <dbReference type="Pfam" id="PF03936"/>
    </source>
</evidence>
<dbReference type="SFLD" id="SFLDS00005">
    <property type="entry name" value="Isoprenoid_Synthase_Type_I"/>
    <property type="match status" value="1"/>
</dbReference>
<evidence type="ECO:0008006" key="9">
    <source>
        <dbReference type="Google" id="ProtNLM"/>
    </source>
</evidence>
<protein>
    <recommendedName>
        <fullName evidence="9">Terpene synthase N-terminal domain-containing protein</fullName>
    </recommendedName>
</protein>
<keyword evidence="3" id="KW-0460">Magnesium</keyword>
<dbReference type="FunFam" id="1.50.10.130:FF:000001">
    <property type="entry name" value="Isoprene synthase, chloroplastic"/>
    <property type="match status" value="1"/>
</dbReference>
<evidence type="ECO:0000256" key="3">
    <source>
        <dbReference type="ARBA" id="ARBA00022842"/>
    </source>
</evidence>
<dbReference type="InterPro" id="IPR044814">
    <property type="entry name" value="Terpene_cyclase_plant_C1"/>
</dbReference>
<keyword evidence="2" id="KW-0479">Metal-binding</keyword>
<reference evidence="7 8" key="1">
    <citation type="submission" date="2019-06" db="EMBL/GenBank/DDBJ databases">
        <title>A chromosomal-level reference genome of Carpinus fangiana (Coryloideae, Betulaceae).</title>
        <authorList>
            <person name="Yang X."/>
            <person name="Wang Z."/>
            <person name="Zhang L."/>
            <person name="Hao G."/>
            <person name="Liu J."/>
            <person name="Yang Y."/>
        </authorList>
    </citation>
    <scope>NUCLEOTIDE SEQUENCE [LARGE SCALE GENOMIC DNA]</scope>
    <source>
        <strain evidence="7">Cfa_2016G</strain>
        <tissue evidence="7">Leaf</tissue>
    </source>
</reference>
<dbReference type="PANTHER" id="PTHR31225:SF9">
    <property type="entry name" value="TERPENE SYNTHASE 10"/>
    <property type="match status" value="1"/>
</dbReference>
<dbReference type="Gene3D" id="1.50.10.130">
    <property type="entry name" value="Terpene synthase, N-terminal domain"/>
    <property type="match status" value="1"/>
</dbReference>
<evidence type="ECO:0000256" key="2">
    <source>
        <dbReference type="ARBA" id="ARBA00022723"/>
    </source>
</evidence>
<dbReference type="Proteomes" id="UP000327013">
    <property type="component" value="Chromosome 6"/>
</dbReference>
<evidence type="ECO:0000256" key="4">
    <source>
        <dbReference type="ARBA" id="ARBA00023239"/>
    </source>
</evidence>
<sequence length="596" mass="69853">MALHLLPSVHMLPLKRSMALVTSRSGNVSRPFQCMATEKISSNYNITTVRRSANYQPPIWHYDYIQSLASEYVGESCTRRLDKLKGEVRMMFHDKEVDPLEQLELIDILQRLGLSYHFEDEIRRILEGVYMNTNHGVCNKEKNLYATALEFRLLRQHGYSVPQEIFNSFKNETGNFKESLRDDTKGMLCMYEASFLLIEGESILEEARDFTTRQLKEYIKQNKDQNLSIMVSHALEIPLHWRMLRLEARWFIDVYRSRKDMNPTLLELAELDFNMVQAAHQEDLKQVSRWWRSIGFGEKLTFARDRLMEHFLWAVGIIFQPQFGYCRRMLVKVLALITTIDDVYDVYGTLEELELFTDVVERWDTNAMDQLPYYMKICFLALHNSINEMAFDTLKEQEFHSIQYLKKAWASLCKSYLLEAKWYYSGYTPSFQEYIENAWVSISAPVVLVHAYFLVTNPITNEALDCLEDHPNIIRWSSMILRLADDLGTSKDELERGDVPKSIQCYMNETGATEEDARKYVRSLISNMWKKINEERAADSPFSQTFIEIAMNLGRMAQCMYQYGDGHGVVDRETKKRILSLFIHPVPLHRDQLVKT</sequence>
<dbReference type="InterPro" id="IPR050148">
    <property type="entry name" value="Terpene_synthase-like"/>
</dbReference>
<comment type="cofactor">
    <cofactor evidence="1">
        <name>Mg(2+)</name>
        <dbReference type="ChEBI" id="CHEBI:18420"/>
    </cofactor>
</comment>
<name>A0A5N6RER1_9ROSI</name>
<accession>A0A5N6RER1</accession>
<gene>
    <name evidence="7" type="ORF">FH972_015891</name>
</gene>
<dbReference type="FunFam" id="1.10.600.10:FF:000007">
    <property type="entry name" value="Isoprene synthase, chloroplastic"/>
    <property type="match status" value="1"/>
</dbReference>
<dbReference type="CDD" id="cd00684">
    <property type="entry name" value="Terpene_cyclase_plant_C1"/>
    <property type="match status" value="1"/>
</dbReference>
<keyword evidence="4" id="KW-0456">Lyase</keyword>
<proteinExistence type="predicted"/>
<dbReference type="InterPro" id="IPR005630">
    <property type="entry name" value="Terpene_synthase_metal-bd"/>
</dbReference>
<dbReference type="GO" id="GO:0010333">
    <property type="term" value="F:terpene synthase activity"/>
    <property type="evidence" value="ECO:0007669"/>
    <property type="project" value="InterPro"/>
</dbReference>